<evidence type="ECO:0000256" key="1">
    <source>
        <dbReference type="SAM" id="Phobius"/>
    </source>
</evidence>
<dbReference type="EMBL" id="JAVIIS010000032">
    <property type="protein sequence ID" value="MDX8442012.1"/>
    <property type="molecule type" value="Genomic_DNA"/>
</dbReference>
<keyword evidence="1" id="KW-1133">Transmembrane helix</keyword>
<reference evidence="2 3" key="1">
    <citation type="submission" date="2023-08" db="EMBL/GenBank/DDBJ databases">
        <title>Implementing the SeqCode for naming new Mesorhizobium species isolated from Vachellia karroo root nodules.</title>
        <authorList>
            <person name="Van Lill M."/>
        </authorList>
    </citation>
    <scope>NUCLEOTIDE SEQUENCE [LARGE SCALE GENOMIC DNA]</scope>
    <source>
        <strain evidence="2 3">VK3E</strain>
    </source>
</reference>
<sequence>MSPEKIIEAGLENFDAVAPGAYYGSAAGLSLGAGLIYAGIQVPFFDTAERRFEIIESLALVITNECDVANERAFDDHVLVCPIIPLRQYAESAIASKEYDHAINLIKEIALNRVNRVFFLPPAPKLLGEIEGLTDGGLMNLNMITATHVDLFKHGARPLCAFSAYAQGRFDRKLEQHLLRPKTELLPRTR</sequence>
<dbReference type="Proteomes" id="UP001272097">
    <property type="component" value="Unassembled WGS sequence"/>
</dbReference>
<accession>A0ABU4X4C6</accession>
<dbReference type="RefSeq" id="WP_320216012.1">
    <property type="nucleotide sequence ID" value="NZ_JAVIIS010000032.1"/>
</dbReference>
<evidence type="ECO:0000313" key="2">
    <source>
        <dbReference type="EMBL" id="MDX8442012.1"/>
    </source>
</evidence>
<gene>
    <name evidence="2" type="ORF">RFM51_20715</name>
</gene>
<keyword evidence="1" id="KW-0812">Transmembrane</keyword>
<evidence type="ECO:0000313" key="3">
    <source>
        <dbReference type="Proteomes" id="UP001272097"/>
    </source>
</evidence>
<name>A0ABU4X4C6_9HYPH</name>
<comment type="caution">
    <text evidence="2">The sequence shown here is derived from an EMBL/GenBank/DDBJ whole genome shotgun (WGS) entry which is preliminary data.</text>
</comment>
<keyword evidence="1" id="KW-0472">Membrane</keyword>
<proteinExistence type="predicted"/>
<keyword evidence="3" id="KW-1185">Reference proteome</keyword>
<protein>
    <submittedName>
        <fullName evidence="2">Uncharacterized protein</fullName>
    </submittedName>
</protein>
<organism evidence="2 3">
    <name type="scientific">Mesorhizobium australafricanum</name>
    <dbReference type="NCBI Taxonomy" id="3072311"/>
    <lineage>
        <taxon>Bacteria</taxon>
        <taxon>Pseudomonadati</taxon>
        <taxon>Pseudomonadota</taxon>
        <taxon>Alphaproteobacteria</taxon>
        <taxon>Hyphomicrobiales</taxon>
        <taxon>Phyllobacteriaceae</taxon>
        <taxon>Mesorhizobium</taxon>
    </lineage>
</organism>
<feature type="transmembrane region" description="Helical" evidence="1">
    <location>
        <begin position="20"/>
        <end position="40"/>
    </location>
</feature>